<feature type="active site" evidence="4">
    <location>
        <position position="131"/>
    </location>
</feature>
<keyword evidence="1 4" id="KW-0378">Hydrolase</keyword>
<keyword evidence="4" id="KW-0145">Chemotaxis</keyword>
<dbReference type="PROSITE" id="PS50122">
    <property type="entry name" value="CHEB"/>
    <property type="match status" value="2"/>
</dbReference>
<evidence type="ECO:0000256" key="2">
    <source>
        <dbReference type="ARBA" id="ARBA00039140"/>
    </source>
</evidence>
<evidence type="ECO:0000256" key="4">
    <source>
        <dbReference type="PROSITE-ProRule" id="PRU00050"/>
    </source>
</evidence>
<comment type="catalytic activity">
    <reaction evidence="3">
        <text>[protein]-L-glutamate 5-O-methyl ester + H2O = L-glutamyl-[protein] + methanol + H(+)</text>
        <dbReference type="Rhea" id="RHEA:23236"/>
        <dbReference type="Rhea" id="RHEA-COMP:10208"/>
        <dbReference type="Rhea" id="RHEA-COMP:10311"/>
        <dbReference type="ChEBI" id="CHEBI:15377"/>
        <dbReference type="ChEBI" id="CHEBI:15378"/>
        <dbReference type="ChEBI" id="CHEBI:17790"/>
        <dbReference type="ChEBI" id="CHEBI:29973"/>
        <dbReference type="ChEBI" id="CHEBI:82795"/>
        <dbReference type="EC" id="3.1.1.61"/>
    </reaction>
</comment>
<organism evidence="6 7">
    <name type="scientific">Brasilonema sennae CENA114</name>
    <dbReference type="NCBI Taxonomy" id="415709"/>
    <lineage>
        <taxon>Bacteria</taxon>
        <taxon>Bacillati</taxon>
        <taxon>Cyanobacteriota</taxon>
        <taxon>Cyanophyceae</taxon>
        <taxon>Nostocales</taxon>
        <taxon>Scytonemataceae</taxon>
        <taxon>Brasilonema</taxon>
        <taxon>Bromeliae group (in: Brasilonema)</taxon>
    </lineage>
</organism>
<accession>A0A856MGI8</accession>
<dbReference type="InterPro" id="IPR035909">
    <property type="entry name" value="CheB_C"/>
</dbReference>
<dbReference type="Pfam" id="PF01339">
    <property type="entry name" value="CheB_methylest"/>
    <property type="match status" value="2"/>
</dbReference>
<dbReference type="PANTHER" id="PTHR42872:SF6">
    <property type="entry name" value="PROTEIN-GLUTAMATE METHYLESTERASE_PROTEIN-GLUTAMINE GLUTAMINASE"/>
    <property type="match status" value="1"/>
</dbReference>
<dbReference type="SUPFAM" id="SSF52738">
    <property type="entry name" value="Methylesterase CheB, C-terminal domain"/>
    <property type="match status" value="2"/>
</dbReference>
<dbReference type="AlphaFoldDB" id="A0A856MGI8"/>
<dbReference type="Proteomes" id="UP000503129">
    <property type="component" value="Chromosome"/>
</dbReference>
<dbReference type="EMBL" id="CP030118">
    <property type="protein sequence ID" value="QDL10485.1"/>
    <property type="molecule type" value="Genomic_DNA"/>
</dbReference>
<dbReference type="GO" id="GO:0000156">
    <property type="term" value="F:phosphorelay response regulator activity"/>
    <property type="evidence" value="ECO:0007669"/>
    <property type="project" value="InterPro"/>
</dbReference>
<gene>
    <name evidence="6" type="ORF">DP114_23635</name>
</gene>
<reference evidence="6 7" key="1">
    <citation type="submission" date="2018-06" db="EMBL/GenBank/DDBJ databases">
        <title>Comparative genomics of Brasilonema spp. strains.</title>
        <authorList>
            <person name="Alvarenga D.O."/>
            <person name="Fiore M.F."/>
            <person name="Varani A.M."/>
        </authorList>
    </citation>
    <scope>NUCLEOTIDE SEQUENCE [LARGE SCALE GENOMIC DNA]</scope>
    <source>
        <strain evidence="6 7">CENA114</strain>
    </source>
</reference>
<evidence type="ECO:0000256" key="1">
    <source>
        <dbReference type="ARBA" id="ARBA00022801"/>
    </source>
</evidence>
<evidence type="ECO:0000259" key="5">
    <source>
        <dbReference type="PROSITE" id="PS50122"/>
    </source>
</evidence>
<dbReference type="Gene3D" id="3.40.50.180">
    <property type="entry name" value="Methylesterase CheB, C-terminal domain"/>
    <property type="match status" value="2"/>
</dbReference>
<dbReference type="GO" id="GO:0005737">
    <property type="term" value="C:cytoplasm"/>
    <property type="evidence" value="ECO:0007669"/>
    <property type="project" value="InterPro"/>
</dbReference>
<dbReference type="PANTHER" id="PTHR42872">
    <property type="entry name" value="PROTEIN-GLUTAMATE METHYLESTERASE/PROTEIN-GLUTAMINE GLUTAMINASE"/>
    <property type="match status" value="1"/>
</dbReference>
<evidence type="ECO:0000313" key="7">
    <source>
        <dbReference type="Proteomes" id="UP000503129"/>
    </source>
</evidence>
<feature type="domain" description="CheB-type methylesterase" evidence="5">
    <location>
        <begin position="1"/>
        <end position="184"/>
    </location>
</feature>
<evidence type="ECO:0000256" key="3">
    <source>
        <dbReference type="ARBA" id="ARBA00048267"/>
    </source>
</evidence>
<sequence length="545" mass="57859">MLGHDIIVIGASAGGVEALKTLVAPLPKDLSAAIFIVVHVSPQFKSLLPDLLSRCGSLSATHAKDGEAIEHGRIYVAPPDYHLLVKRGYIRVVQGPNENHCRPAVDPLFRTAAKAYKSRVVGVVLSGTLDDGTAGLIDVKKLGGVAVVQNPDDALFSGMPNSAIEHVDVDYILPVVSIAPLLVQLTYEPIATQGALNMSNEGELEMEPDIVELDGVALRNNGPLGISAGFRCPDCGGSLFQLQERNFLQFRCRVGHAFSQASLQAAQAQVQEEALWAAIGSLEERAELMFKMATNARSRTRIKSAKLFEAQAIEAQQRSDVIRQALFMNQLPATATGTANNEVPNNETQQELTADKVVVLAVGDGGISALSQILVALPLNFPAAIIVVQHLDTQSNSSSMASALSGSMTLPLKLAQEGEPLRPSIIYFAPQNEHLLVTTNGTICLSQAVFVDFARPSADLLLESVAASFKQRAIAVILSGTGNDGALGVQAIHQMGGKVITSDDSTSEFFDMPDAAISTGTVDFVLPVNEIASRLINLVTSEATE</sequence>
<feature type="active site" evidence="4">
    <location>
        <position position="39"/>
    </location>
</feature>
<dbReference type="GO" id="GO:0006935">
    <property type="term" value="P:chemotaxis"/>
    <property type="evidence" value="ECO:0007669"/>
    <property type="project" value="UniProtKB-UniRule"/>
</dbReference>
<feature type="domain" description="CheB-type methylesterase" evidence="5">
    <location>
        <begin position="351"/>
        <end position="542"/>
    </location>
</feature>
<dbReference type="KEGG" id="bsen:DP114_23635"/>
<evidence type="ECO:0000313" key="6">
    <source>
        <dbReference type="EMBL" id="QDL10485.1"/>
    </source>
</evidence>
<name>A0A856MGI8_9CYAN</name>
<dbReference type="InterPro" id="IPR000673">
    <property type="entry name" value="Sig_transdc_resp-reg_Me-estase"/>
</dbReference>
<keyword evidence="7" id="KW-1185">Reference proteome</keyword>
<dbReference type="EC" id="3.1.1.61" evidence="2"/>
<dbReference type="GO" id="GO:0008984">
    <property type="term" value="F:protein-glutamate methylesterase activity"/>
    <property type="evidence" value="ECO:0007669"/>
    <property type="project" value="UniProtKB-EC"/>
</dbReference>
<dbReference type="CDD" id="cd16433">
    <property type="entry name" value="CheB"/>
    <property type="match status" value="2"/>
</dbReference>
<proteinExistence type="predicted"/>
<feature type="active site" evidence="4">
    <location>
        <position position="12"/>
    </location>
</feature>
<protein>
    <recommendedName>
        <fullName evidence="2">protein-glutamate methylesterase</fullName>
        <ecNumber evidence="2">3.1.1.61</ecNumber>
    </recommendedName>
</protein>
<dbReference type="RefSeq" id="WP_171977257.1">
    <property type="nucleotide sequence ID" value="NZ_CAWOXK010000001.1"/>
</dbReference>
<comment type="caution">
    <text evidence="4">Lacks conserved residue(s) required for the propagation of feature annotation.</text>
</comment>